<accession>A0A2S0WC15</accession>
<dbReference type="InterPro" id="IPR000059">
    <property type="entry name" value="NUDIX_hydrolase_NudL_CS"/>
</dbReference>
<evidence type="ECO:0000256" key="6">
    <source>
        <dbReference type="ARBA" id="ARBA00022842"/>
    </source>
</evidence>
<name>A0A2S0WC15_9CORY</name>
<dbReference type="OrthoDB" id="9802805at2"/>
<keyword evidence="9" id="KW-1185">Reference proteome</keyword>
<evidence type="ECO:0000256" key="2">
    <source>
        <dbReference type="ARBA" id="ARBA00001946"/>
    </source>
</evidence>
<protein>
    <submittedName>
        <fullName evidence="8">CoA pyrophosphatase</fullName>
    </submittedName>
</protein>
<dbReference type="PROSITE" id="PS51462">
    <property type="entry name" value="NUDIX"/>
    <property type="match status" value="1"/>
</dbReference>
<evidence type="ECO:0000313" key="9">
    <source>
        <dbReference type="Proteomes" id="UP000244754"/>
    </source>
</evidence>
<keyword evidence="6" id="KW-0460">Magnesium</keyword>
<comment type="similarity">
    <text evidence="3">Belongs to the Nudix hydrolase family. PCD1 subfamily.</text>
</comment>
<keyword evidence="7" id="KW-0464">Manganese</keyword>
<keyword evidence="5" id="KW-0378">Hydrolase</keyword>
<evidence type="ECO:0000313" key="8">
    <source>
        <dbReference type="EMBL" id="AWB83222.1"/>
    </source>
</evidence>
<dbReference type="InterPro" id="IPR045121">
    <property type="entry name" value="CoAse"/>
</dbReference>
<proteinExistence type="inferred from homology"/>
<dbReference type="RefSeq" id="WP_108403218.1">
    <property type="nucleotide sequence ID" value="NZ_CP026948.1"/>
</dbReference>
<dbReference type="KEGG" id="clia:C3E79_00935"/>
<dbReference type="Pfam" id="PF00293">
    <property type="entry name" value="NUDIX"/>
    <property type="match status" value="1"/>
</dbReference>
<dbReference type="InterPro" id="IPR000086">
    <property type="entry name" value="NUDIX_hydrolase_dom"/>
</dbReference>
<keyword evidence="4" id="KW-0479">Metal-binding</keyword>
<dbReference type="CDD" id="cd03426">
    <property type="entry name" value="NUDIX_CoAse_Nudt7"/>
    <property type="match status" value="1"/>
</dbReference>
<organism evidence="8 9">
    <name type="scientific">Corynebacterium liangguodongii</name>
    <dbReference type="NCBI Taxonomy" id="2079535"/>
    <lineage>
        <taxon>Bacteria</taxon>
        <taxon>Bacillati</taxon>
        <taxon>Actinomycetota</taxon>
        <taxon>Actinomycetes</taxon>
        <taxon>Mycobacteriales</taxon>
        <taxon>Corynebacteriaceae</taxon>
        <taxon>Corynebacterium</taxon>
    </lineage>
</organism>
<dbReference type="SUPFAM" id="SSF55811">
    <property type="entry name" value="Nudix"/>
    <property type="match status" value="1"/>
</dbReference>
<reference evidence="9" key="1">
    <citation type="submission" date="2018-01" db="EMBL/GenBank/DDBJ databases">
        <authorList>
            <person name="Li J."/>
        </authorList>
    </citation>
    <scope>NUCLEOTIDE SEQUENCE [LARGE SCALE GENOMIC DNA]</scope>
    <source>
        <strain evidence="9">2184</strain>
    </source>
</reference>
<dbReference type="AlphaFoldDB" id="A0A2S0WC15"/>
<evidence type="ECO:0000256" key="5">
    <source>
        <dbReference type="ARBA" id="ARBA00022801"/>
    </source>
</evidence>
<evidence type="ECO:0000256" key="1">
    <source>
        <dbReference type="ARBA" id="ARBA00001936"/>
    </source>
</evidence>
<dbReference type="Proteomes" id="UP000244754">
    <property type="component" value="Chromosome"/>
</dbReference>
<evidence type="ECO:0000256" key="4">
    <source>
        <dbReference type="ARBA" id="ARBA00022723"/>
    </source>
</evidence>
<comment type="cofactor">
    <cofactor evidence="1">
        <name>Mn(2+)</name>
        <dbReference type="ChEBI" id="CHEBI:29035"/>
    </cofactor>
</comment>
<dbReference type="GO" id="GO:0010945">
    <property type="term" value="F:coenzyme A diphosphatase activity"/>
    <property type="evidence" value="ECO:0007669"/>
    <property type="project" value="InterPro"/>
</dbReference>
<dbReference type="Gene3D" id="3.90.79.10">
    <property type="entry name" value="Nucleoside Triphosphate Pyrophosphohydrolase"/>
    <property type="match status" value="1"/>
</dbReference>
<evidence type="ECO:0000256" key="3">
    <source>
        <dbReference type="ARBA" id="ARBA00006506"/>
    </source>
</evidence>
<dbReference type="GO" id="GO:0009132">
    <property type="term" value="P:nucleoside diphosphate metabolic process"/>
    <property type="evidence" value="ECO:0007669"/>
    <property type="project" value="InterPro"/>
</dbReference>
<dbReference type="GO" id="GO:0030145">
    <property type="term" value="F:manganese ion binding"/>
    <property type="evidence" value="ECO:0007669"/>
    <property type="project" value="InterPro"/>
</dbReference>
<dbReference type="EMBL" id="CP026948">
    <property type="protein sequence ID" value="AWB83222.1"/>
    <property type="molecule type" value="Genomic_DNA"/>
</dbReference>
<dbReference type="PANTHER" id="PTHR12992:SF11">
    <property type="entry name" value="MITOCHONDRIAL COENZYME A DIPHOSPHATASE NUDT8"/>
    <property type="match status" value="1"/>
</dbReference>
<comment type="cofactor">
    <cofactor evidence="2">
        <name>Mg(2+)</name>
        <dbReference type="ChEBI" id="CHEBI:18420"/>
    </cofactor>
</comment>
<dbReference type="GO" id="GO:0000287">
    <property type="term" value="F:magnesium ion binding"/>
    <property type="evidence" value="ECO:0007669"/>
    <property type="project" value="InterPro"/>
</dbReference>
<sequence length="221" mass="23215">MADIALRPELAPAWLATMLDGLRPGAWPRRRAPRPGTPDQAAVLMALTGASAAEAKILLTHRAPTLRSHSGQMAFPGGHIDPGDGGPVEAALREAWEETGLEPARVTPLASLPSVVTGGSGRVVRPILAYAAQPGQPYPASPAETDDVFFAAVSDLLDPACRLEVGFAGFHGPAFRTHGYLVWGFTGMLIDALFTAAGWQSDYDTTVVPLGRALEGTRNGE</sequence>
<gene>
    <name evidence="8" type="ORF">C3E79_00935</name>
</gene>
<dbReference type="PANTHER" id="PTHR12992">
    <property type="entry name" value="NUDIX HYDROLASE"/>
    <property type="match status" value="1"/>
</dbReference>
<dbReference type="InterPro" id="IPR015797">
    <property type="entry name" value="NUDIX_hydrolase-like_dom_sf"/>
</dbReference>
<evidence type="ECO:0000256" key="7">
    <source>
        <dbReference type="ARBA" id="ARBA00023211"/>
    </source>
</evidence>
<dbReference type="PROSITE" id="PS01293">
    <property type="entry name" value="NUDIX_COA"/>
    <property type="match status" value="1"/>
</dbReference>